<feature type="compositionally biased region" description="Polar residues" evidence="1">
    <location>
        <begin position="266"/>
        <end position="275"/>
    </location>
</feature>
<sequence length="501" mass="56589">MASLVEANGAVAGDRTPDEHDNPQEEKAEETVHLGFVEPIEDMEHLQQIAFRSPDYNVWDGGQLGGCPSWLNPQHIPQGPFQCPNQHIMSLLCQIYAPVDEMVESAFHRSLYVFGCAQCASSNDKDNEVKKPFVRVLRSQLSQENPYFPHDPESLSKEELESWTAHLSTEQASDNLHLCQVCGFRAAYQCPLQKQHFCCKAHQKEYFKHIFHPQQQKQKQKQVTSSDDQSFTIIELPSLYPIAEIVVEPEAIDSRDNDGNDEALSKQETMFPQLTQGGDDESDSDEDLEQEDLNQMVQGDAAKKKKADSRADTTTMAFLDQCRSNPDQVLRYCRWKKSNDEAPLWFREPDQLTSYSSPNLPPCCEYCGGPRQFEFQLMPQMLHYLLKNESTHSTAKNDPELERQWKQVLDRMQDMETFIEQTPPEHVPPSLVDAKERATEQYQKAKLGSSTVTNGGAALDFGVVCVYTCTNSCGGDSADGSCINASLGSYREEYAWVQSSS</sequence>
<dbReference type="PANTHER" id="PTHR12298:SF4">
    <property type="entry name" value="PROGRAMMED CELL DEATH PROTEIN 2"/>
    <property type="match status" value="1"/>
</dbReference>
<gene>
    <name evidence="3" type="ORF">APAL1065_LOCUS23273</name>
</gene>
<dbReference type="InterPro" id="IPR007320">
    <property type="entry name" value="PDCD2_C"/>
</dbReference>
<organism evidence="3">
    <name type="scientific">Entomoneis paludosa</name>
    <dbReference type="NCBI Taxonomy" id="265537"/>
    <lineage>
        <taxon>Eukaryota</taxon>
        <taxon>Sar</taxon>
        <taxon>Stramenopiles</taxon>
        <taxon>Ochrophyta</taxon>
        <taxon>Bacillariophyta</taxon>
        <taxon>Bacillariophyceae</taxon>
        <taxon>Bacillariophycidae</taxon>
        <taxon>Entomoneidaceae</taxon>
        <taxon>Entomoneis</taxon>
    </lineage>
</organism>
<protein>
    <recommendedName>
        <fullName evidence="2">Programmed cell death protein 2 C-terminal domain-containing protein</fullName>
    </recommendedName>
</protein>
<reference evidence="3" key="1">
    <citation type="submission" date="2021-01" db="EMBL/GenBank/DDBJ databases">
        <authorList>
            <person name="Corre E."/>
            <person name="Pelletier E."/>
            <person name="Niang G."/>
            <person name="Scheremetjew M."/>
            <person name="Finn R."/>
            <person name="Kale V."/>
            <person name="Holt S."/>
            <person name="Cochrane G."/>
            <person name="Meng A."/>
            <person name="Brown T."/>
            <person name="Cohen L."/>
        </authorList>
    </citation>
    <scope>NUCLEOTIDE SEQUENCE</scope>
    <source>
        <strain evidence="3">CCMP125</strain>
    </source>
</reference>
<dbReference type="AlphaFoldDB" id="A0A7S2YPE6"/>
<feature type="domain" description="Programmed cell death protein 2 C-terminal" evidence="2">
    <location>
        <begin position="312"/>
        <end position="391"/>
    </location>
</feature>
<feature type="region of interest" description="Disordered" evidence="1">
    <location>
        <begin position="1"/>
        <end position="28"/>
    </location>
</feature>
<dbReference type="Pfam" id="PF04194">
    <property type="entry name" value="PDCD2_C"/>
    <property type="match status" value="1"/>
</dbReference>
<dbReference type="GO" id="GO:0005737">
    <property type="term" value="C:cytoplasm"/>
    <property type="evidence" value="ECO:0007669"/>
    <property type="project" value="InterPro"/>
</dbReference>
<name>A0A7S2YPE6_9STRA</name>
<evidence type="ECO:0000313" key="3">
    <source>
        <dbReference type="EMBL" id="CAD9987486.1"/>
    </source>
</evidence>
<feature type="region of interest" description="Disordered" evidence="1">
    <location>
        <begin position="250"/>
        <end position="289"/>
    </location>
</feature>
<evidence type="ECO:0000256" key="1">
    <source>
        <dbReference type="SAM" id="MobiDB-lite"/>
    </source>
</evidence>
<proteinExistence type="predicted"/>
<feature type="compositionally biased region" description="Acidic residues" evidence="1">
    <location>
        <begin position="278"/>
        <end position="289"/>
    </location>
</feature>
<dbReference type="EMBL" id="HBHT01034615">
    <property type="protein sequence ID" value="CAD9987486.1"/>
    <property type="molecule type" value="Transcribed_RNA"/>
</dbReference>
<dbReference type="PANTHER" id="PTHR12298">
    <property type="entry name" value="PCDC2 PROGRAMMED CELL DEATH PROTEIN 2 -RELATED"/>
    <property type="match status" value="1"/>
</dbReference>
<accession>A0A7S2YPE6</accession>
<feature type="compositionally biased region" description="Basic and acidic residues" evidence="1">
    <location>
        <begin position="15"/>
        <end position="28"/>
    </location>
</feature>
<evidence type="ECO:0000259" key="2">
    <source>
        <dbReference type="Pfam" id="PF04194"/>
    </source>
</evidence>